<dbReference type="OrthoDB" id="361242at2759"/>
<evidence type="ECO:0000256" key="8">
    <source>
        <dbReference type="SAM" id="MobiDB-lite"/>
    </source>
</evidence>
<organism evidence="10 11">
    <name type="scientific">Temnothorax curvispinosus</name>
    <dbReference type="NCBI Taxonomy" id="300111"/>
    <lineage>
        <taxon>Eukaryota</taxon>
        <taxon>Metazoa</taxon>
        <taxon>Ecdysozoa</taxon>
        <taxon>Arthropoda</taxon>
        <taxon>Hexapoda</taxon>
        <taxon>Insecta</taxon>
        <taxon>Pterygota</taxon>
        <taxon>Neoptera</taxon>
        <taxon>Endopterygota</taxon>
        <taxon>Hymenoptera</taxon>
        <taxon>Apocrita</taxon>
        <taxon>Aculeata</taxon>
        <taxon>Formicoidea</taxon>
        <taxon>Formicidae</taxon>
        <taxon>Myrmicinae</taxon>
        <taxon>Temnothorax</taxon>
    </lineage>
</organism>
<dbReference type="Proteomes" id="UP000504618">
    <property type="component" value="Unplaced"/>
</dbReference>
<sequence length="307" mass="35410">MLNSRNSTSCLNSSNARSSRERKNCLKRALQQTLVLQEVANGSTINKLDEAINEVDHVTSETSIEEKVSNQQEVLIDSQMMTSSSKVLKTCTISLTKRMRDYDHIDFSQKLVKHLQETSGKSQSPNWSLLERRVTKLFKRIANSSTLLGTLDPLEKKIIVRKKPEQRVASQPAVTVPDKLVPHANTKDEDSVERTVRKIKKLITCYCKEAGKPLDFFQLILHPHDFGRTIRNMLYISFLVKDGVMKLKKDHRSLVVEPYHKEINSQQKRSSNRMGIQNVTSLNMKQWRILKKAYRLEQPMIDFDEEK</sequence>
<comment type="function">
    <text evidence="7">Component of the SMC5-SMC6 complex, that promotes sister chromatid alignment after DNA damage and facilitates double-stranded DNA breaks (DSBs) repair via homologous recombination between sister chromatids.</text>
</comment>
<dbReference type="GO" id="GO:0030915">
    <property type="term" value="C:Smc5-Smc6 complex"/>
    <property type="evidence" value="ECO:0007669"/>
    <property type="project" value="UniProtKB-UniRule"/>
</dbReference>
<accession>A0A6J1QJ09</accession>
<evidence type="ECO:0000256" key="1">
    <source>
        <dbReference type="ARBA" id="ARBA00004123"/>
    </source>
</evidence>
<dbReference type="PANTHER" id="PTHR16140">
    <property type="entry name" value="NON-STRUCTURAL MAINTENANCE OF CHROMOSOMES ELEMENT 4"/>
    <property type="match status" value="1"/>
</dbReference>
<feature type="region of interest" description="Disordered" evidence="8">
    <location>
        <begin position="1"/>
        <end position="23"/>
    </location>
</feature>
<name>A0A6J1QJ09_9HYME</name>
<evidence type="ECO:0000256" key="6">
    <source>
        <dbReference type="ARBA" id="ARBA00023242"/>
    </source>
</evidence>
<dbReference type="PANTHER" id="PTHR16140:SF0">
    <property type="entry name" value="NON-STRUCTURAL MAINTENANCE OF CHROMOSOMES ELEMENT 4"/>
    <property type="match status" value="1"/>
</dbReference>
<dbReference type="GeneID" id="112461395"/>
<gene>
    <name evidence="11" type="primary">LOC112461395</name>
</gene>
<feature type="domain" description="Non-structural maintenance of chromosome element 4 C-terminal" evidence="9">
    <location>
        <begin position="213"/>
        <end position="301"/>
    </location>
</feature>
<dbReference type="GO" id="GO:0005634">
    <property type="term" value="C:nucleus"/>
    <property type="evidence" value="ECO:0007669"/>
    <property type="project" value="UniProtKB-SubCell"/>
</dbReference>
<comment type="subcellular location">
    <subcellularLocation>
        <location evidence="1 7">Nucleus</location>
    </subcellularLocation>
</comment>
<dbReference type="GO" id="GO:0006310">
    <property type="term" value="P:DNA recombination"/>
    <property type="evidence" value="ECO:0007669"/>
    <property type="project" value="UniProtKB-UniRule"/>
</dbReference>
<dbReference type="CTD" id="34434"/>
<proteinExistence type="inferred from homology"/>
<dbReference type="InterPro" id="IPR014854">
    <property type="entry name" value="Nse4_C"/>
</dbReference>
<keyword evidence="4 7" id="KW-0233">DNA recombination</keyword>
<keyword evidence="6 7" id="KW-0539">Nucleus</keyword>
<evidence type="ECO:0000313" key="11">
    <source>
        <dbReference type="RefSeq" id="XP_024882394.1"/>
    </source>
</evidence>
<reference evidence="11" key="1">
    <citation type="submission" date="2025-08" db="UniProtKB">
        <authorList>
            <consortium name="RefSeq"/>
        </authorList>
    </citation>
    <scope>IDENTIFICATION</scope>
    <source>
        <tissue evidence="11">Whole body</tissue>
    </source>
</reference>
<comment type="subunit">
    <text evidence="7">Component of the SMC5-SMC6 complex.</text>
</comment>
<evidence type="ECO:0000256" key="2">
    <source>
        <dbReference type="ARBA" id="ARBA00008997"/>
    </source>
</evidence>
<dbReference type="AlphaFoldDB" id="A0A6J1QJ09"/>
<evidence type="ECO:0000256" key="7">
    <source>
        <dbReference type="RuleBase" id="RU365071"/>
    </source>
</evidence>
<keyword evidence="5 7" id="KW-0234">DNA repair</keyword>
<dbReference type="Pfam" id="PF08743">
    <property type="entry name" value="Nse4_C"/>
    <property type="match status" value="1"/>
</dbReference>
<dbReference type="GO" id="GO:0006281">
    <property type="term" value="P:DNA repair"/>
    <property type="evidence" value="ECO:0007669"/>
    <property type="project" value="UniProtKB-UniRule"/>
</dbReference>
<protein>
    <recommendedName>
        <fullName evidence="7">Non-structural maintenance of chromosomes element 4</fullName>
    </recommendedName>
</protein>
<comment type="similarity">
    <text evidence="2 7">Belongs to the NSE4 family.</text>
</comment>
<keyword evidence="10" id="KW-1185">Reference proteome</keyword>
<dbReference type="RefSeq" id="XP_024882394.1">
    <property type="nucleotide sequence ID" value="XM_025026626.1"/>
</dbReference>
<feature type="compositionally biased region" description="Polar residues" evidence="8">
    <location>
        <begin position="1"/>
        <end position="17"/>
    </location>
</feature>
<evidence type="ECO:0000256" key="4">
    <source>
        <dbReference type="ARBA" id="ARBA00023172"/>
    </source>
</evidence>
<keyword evidence="3 7" id="KW-0227">DNA damage</keyword>
<evidence type="ECO:0000259" key="9">
    <source>
        <dbReference type="Pfam" id="PF08743"/>
    </source>
</evidence>
<evidence type="ECO:0000256" key="3">
    <source>
        <dbReference type="ARBA" id="ARBA00022763"/>
    </source>
</evidence>
<dbReference type="InterPro" id="IPR027786">
    <property type="entry name" value="Nse4/EID"/>
</dbReference>
<evidence type="ECO:0000256" key="5">
    <source>
        <dbReference type="ARBA" id="ARBA00023204"/>
    </source>
</evidence>
<evidence type="ECO:0000313" key="10">
    <source>
        <dbReference type="Proteomes" id="UP000504618"/>
    </source>
</evidence>